<dbReference type="RefSeq" id="WP_039575829.1">
    <property type="nucleotide sequence ID" value="NZ_CP009122.1"/>
</dbReference>
<dbReference type="EMBL" id="CP009122">
    <property type="protein sequence ID" value="AJA09810.1"/>
    <property type="molecule type" value="Genomic_DNA"/>
</dbReference>
<sequence length="154" mass="17586">MQRKLAAQLAVQSGLEVVSFEHFDCLVFERGQTLKMFSPRSSRMLGGSTQKRRVEGDLIVVFEEDLERLRPPSKRFKFGGLVTFMPTANFPSTIAGSEIIDGKVDRNFFGKIRDLLNALPDSKSEWISKFGEDFLSRTPTDRCIDTVKYLRCRE</sequence>
<protein>
    <submittedName>
        <fullName evidence="1">Uncharacterized protein</fullName>
    </submittedName>
</protein>
<evidence type="ECO:0000313" key="1">
    <source>
        <dbReference type="EMBL" id="AJA09810.1"/>
    </source>
</evidence>
<dbReference type="OrthoDB" id="9825516at2"/>
<dbReference type="KEGG" id="sphk:SKP52_14640"/>
<dbReference type="AlphaFoldDB" id="A0A0A7PII6"/>
<dbReference type="Proteomes" id="UP000030907">
    <property type="component" value="Chromosome"/>
</dbReference>
<name>A0A0A7PII6_9SPHN</name>
<keyword evidence="2" id="KW-1185">Reference proteome</keyword>
<accession>A0A0A7PII6</accession>
<evidence type="ECO:0000313" key="2">
    <source>
        <dbReference type="Proteomes" id="UP000030907"/>
    </source>
</evidence>
<proteinExistence type="predicted"/>
<organism evidence="1 2">
    <name type="scientific">Sphingopyxis fribergensis</name>
    <dbReference type="NCBI Taxonomy" id="1515612"/>
    <lineage>
        <taxon>Bacteria</taxon>
        <taxon>Pseudomonadati</taxon>
        <taxon>Pseudomonadota</taxon>
        <taxon>Alphaproteobacteria</taxon>
        <taxon>Sphingomonadales</taxon>
        <taxon>Sphingomonadaceae</taxon>
        <taxon>Sphingopyxis</taxon>
    </lineage>
</organism>
<reference evidence="1 2" key="1">
    <citation type="journal article" date="2015" name="Int. J. Syst. Evol. Microbiol.">
        <title>Description of Sphingopyxis fribergensis sp. nov. - a soil bacterium with the ability to degrade styrene and phenylacetic acid.</title>
        <authorList>
            <person name="Oelschlagel M."/>
            <person name="Ruckert C."/>
            <person name="Kalinowski J."/>
            <person name="Schmidt G."/>
            <person name="Schlomann M."/>
            <person name="Tischler D."/>
        </authorList>
    </citation>
    <scope>NUCLEOTIDE SEQUENCE [LARGE SCALE GENOMIC DNA]</scope>
    <source>
        <strain evidence="1 2">Kp5.2</strain>
    </source>
</reference>
<dbReference type="HOGENOM" id="CLU_1703114_0_0_5"/>
<gene>
    <name evidence="1" type="ORF">SKP52_14640</name>
</gene>